<sequence>MSRLSSFRGPSTPASSPVQQVKQRQNQGKSTTSSPSKQIESTYHRKLRVCLQEIRAVTETWEDLVLLDGLKSLKKLVDTRTDLDNELAQTPNCLPRAPIVAPKLEMMDQCIVNLDAVITKLQKQFRRLNSLIESLESILVEAHKAKGWQWVHEEPLWVTWPLERFVTSFSDIVIPYHRSLLSHIEIVEVLRSHSVSFEESKDAVNRWVAQPWLQEDSWEAKWEDICDAEVEQWERA</sequence>
<protein>
    <submittedName>
        <fullName evidence="2">Uncharacterized protein</fullName>
    </submittedName>
</protein>
<evidence type="ECO:0000256" key="1">
    <source>
        <dbReference type="SAM" id="MobiDB-lite"/>
    </source>
</evidence>
<reference evidence="2 3" key="1">
    <citation type="journal article" date="2020" name="ISME J.">
        <title>Uncovering the hidden diversity of litter-decomposition mechanisms in mushroom-forming fungi.</title>
        <authorList>
            <person name="Floudas D."/>
            <person name="Bentzer J."/>
            <person name="Ahren D."/>
            <person name="Johansson T."/>
            <person name="Persson P."/>
            <person name="Tunlid A."/>
        </authorList>
    </citation>
    <scope>NUCLEOTIDE SEQUENCE [LARGE SCALE GENOMIC DNA]</scope>
    <source>
        <strain evidence="2 3">CBS 146.42</strain>
    </source>
</reference>
<name>A0A8H5LHT8_9AGAR</name>
<dbReference type="AlphaFoldDB" id="A0A8H5LHT8"/>
<dbReference type="OrthoDB" id="17066at2759"/>
<proteinExistence type="predicted"/>
<dbReference type="Proteomes" id="UP000559027">
    <property type="component" value="Unassembled WGS sequence"/>
</dbReference>
<accession>A0A8H5LHT8</accession>
<organism evidence="2 3">
    <name type="scientific">Leucocoprinus leucothites</name>
    <dbReference type="NCBI Taxonomy" id="201217"/>
    <lineage>
        <taxon>Eukaryota</taxon>
        <taxon>Fungi</taxon>
        <taxon>Dikarya</taxon>
        <taxon>Basidiomycota</taxon>
        <taxon>Agaricomycotina</taxon>
        <taxon>Agaricomycetes</taxon>
        <taxon>Agaricomycetidae</taxon>
        <taxon>Agaricales</taxon>
        <taxon>Agaricineae</taxon>
        <taxon>Agaricaceae</taxon>
        <taxon>Leucocoprinus</taxon>
    </lineage>
</organism>
<evidence type="ECO:0000313" key="3">
    <source>
        <dbReference type="Proteomes" id="UP000559027"/>
    </source>
</evidence>
<feature type="region of interest" description="Disordered" evidence="1">
    <location>
        <begin position="1"/>
        <end position="40"/>
    </location>
</feature>
<dbReference type="EMBL" id="JAACJO010000005">
    <property type="protein sequence ID" value="KAF5358040.1"/>
    <property type="molecule type" value="Genomic_DNA"/>
</dbReference>
<keyword evidence="3" id="KW-1185">Reference proteome</keyword>
<evidence type="ECO:0000313" key="2">
    <source>
        <dbReference type="EMBL" id="KAF5358040.1"/>
    </source>
</evidence>
<comment type="caution">
    <text evidence="2">The sequence shown here is derived from an EMBL/GenBank/DDBJ whole genome shotgun (WGS) entry which is preliminary data.</text>
</comment>
<gene>
    <name evidence="2" type="ORF">D9756_001720</name>
</gene>